<sequence length="230" mass="26540">MCKTLKDVKLLLTSSSMATTMPNPFEFTRQQRNNRFRPPEVMHFRPMNPNHQKPSKARQQKIDRLTDAAEQLSNLYKRLEIDEEQFMECLNDCLGYRPLQVYKAWCKILGNVKTRFEDSNNAFAKASDERMAIIQRKFEPTFCRPGAAPATTTTARRNAQRTDVSQLYANLQKEPRIEFRRPGEPANEAANVREVHIDTTQPDGQVIETEVLPGNEVSFSLFLLSKNVKF</sequence>
<dbReference type="WBParaSite" id="ES5_v2.g27166.t1">
    <property type="protein sequence ID" value="ES5_v2.g27166.t1"/>
    <property type="gene ID" value="ES5_v2.g27166"/>
</dbReference>
<accession>A0AC34GCM2</accession>
<dbReference type="Proteomes" id="UP000887579">
    <property type="component" value="Unplaced"/>
</dbReference>
<evidence type="ECO:0000313" key="1">
    <source>
        <dbReference type="Proteomes" id="UP000887579"/>
    </source>
</evidence>
<reference evidence="2" key="1">
    <citation type="submission" date="2022-11" db="UniProtKB">
        <authorList>
            <consortium name="WormBaseParasite"/>
        </authorList>
    </citation>
    <scope>IDENTIFICATION</scope>
</reference>
<organism evidence="1 2">
    <name type="scientific">Panagrolaimus sp. ES5</name>
    <dbReference type="NCBI Taxonomy" id="591445"/>
    <lineage>
        <taxon>Eukaryota</taxon>
        <taxon>Metazoa</taxon>
        <taxon>Ecdysozoa</taxon>
        <taxon>Nematoda</taxon>
        <taxon>Chromadorea</taxon>
        <taxon>Rhabditida</taxon>
        <taxon>Tylenchina</taxon>
        <taxon>Panagrolaimomorpha</taxon>
        <taxon>Panagrolaimoidea</taxon>
        <taxon>Panagrolaimidae</taxon>
        <taxon>Panagrolaimus</taxon>
    </lineage>
</organism>
<protein>
    <submittedName>
        <fullName evidence="2">Uncharacterized protein</fullName>
    </submittedName>
</protein>
<name>A0AC34GCM2_9BILA</name>
<proteinExistence type="predicted"/>
<evidence type="ECO:0000313" key="2">
    <source>
        <dbReference type="WBParaSite" id="ES5_v2.g27166.t1"/>
    </source>
</evidence>